<protein>
    <submittedName>
        <fullName evidence="3">ERCC4 domain-containing protein</fullName>
    </submittedName>
</protein>
<feature type="region of interest" description="Disordered" evidence="1">
    <location>
        <begin position="1"/>
        <end position="68"/>
    </location>
</feature>
<accession>A0A4P6XSM0</accession>
<feature type="domain" description="ERCC4" evidence="2">
    <location>
        <begin position="166"/>
        <end position="421"/>
    </location>
</feature>
<gene>
    <name evidence="3" type="primary">MPUL0D01990</name>
    <name evidence="3" type="ORF">METSCH_D01990</name>
</gene>
<feature type="compositionally biased region" description="Polar residues" evidence="1">
    <location>
        <begin position="15"/>
        <end position="24"/>
    </location>
</feature>
<dbReference type="SMART" id="SM00891">
    <property type="entry name" value="ERCC4"/>
    <property type="match status" value="1"/>
</dbReference>
<dbReference type="Proteomes" id="UP000292447">
    <property type="component" value="Chromosome IV"/>
</dbReference>
<dbReference type="GO" id="GO:0006310">
    <property type="term" value="P:DNA recombination"/>
    <property type="evidence" value="ECO:0007669"/>
    <property type="project" value="UniProtKB-ARBA"/>
</dbReference>
<dbReference type="GO" id="GO:0004518">
    <property type="term" value="F:nuclease activity"/>
    <property type="evidence" value="ECO:0007669"/>
    <property type="project" value="InterPro"/>
</dbReference>
<dbReference type="Pfam" id="PF02732">
    <property type="entry name" value="ERCC4"/>
    <property type="match status" value="1"/>
</dbReference>
<evidence type="ECO:0000313" key="3">
    <source>
        <dbReference type="EMBL" id="QBM89138.1"/>
    </source>
</evidence>
<feature type="region of interest" description="Disordered" evidence="1">
    <location>
        <begin position="119"/>
        <end position="148"/>
    </location>
</feature>
<evidence type="ECO:0000313" key="4">
    <source>
        <dbReference type="Proteomes" id="UP000292447"/>
    </source>
</evidence>
<feature type="compositionally biased region" description="Polar residues" evidence="1">
    <location>
        <begin position="34"/>
        <end position="54"/>
    </location>
</feature>
<proteinExistence type="predicted"/>
<name>A0A4P6XSM0_9ASCO</name>
<dbReference type="AlphaFoldDB" id="A0A4P6XSM0"/>
<feature type="compositionally biased region" description="Basic and acidic residues" evidence="1">
    <location>
        <begin position="138"/>
        <end position="148"/>
    </location>
</feature>
<dbReference type="STRING" id="2163413.A0A4P6XSM0"/>
<keyword evidence="4" id="KW-1185">Reference proteome</keyword>
<sequence length="458" mass="52023">MSSDDESLDTGLRLTPQNQSTSGHNAFLEDPYSRISQVLPSSPIQNRSVCNSSHEVSRDPLAPIEETSNVSPKISFSKISVVQGPEVQKSPSAISSVPVNGNIKRALYLLDEMSDSIEYSSPMKSPPSTKPKKKAKTKASETDARSNKAWKDANKVVRRKQDIMSEMVMEIAFCLDKKLRTEFFTNIFLLPSVRNSYLEIPLISWKRRVSARYNKEEDFFVPCDLTEQTEKVLILFYEPDELIEKLKNGVVETHIDHAKRRARSEDPLKEYFVLIMVPNFSTYLRKLETNENRQYRAKTLQRLNRTPLSSRPSNEITMTVAQALKILVESEVRLGVNIFTTKTVEESIEWLHSFTYTIGSSIYDKYERNPDFSAIGTIKLGANPKGTFLEMVKKFNLMTEPKAENLYQYYASPLSLYKRLVETGELGAVKGRNVVPPSVNKMMKSVFTSKDPNAVITD</sequence>
<evidence type="ECO:0000259" key="2">
    <source>
        <dbReference type="SMART" id="SM00891"/>
    </source>
</evidence>
<dbReference type="InterPro" id="IPR006166">
    <property type="entry name" value="ERCC4_domain"/>
</dbReference>
<reference evidence="4" key="1">
    <citation type="submission" date="2019-03" db="EMBL/GenBank/DDBJ databases">
        <title>Snf2 controls pulcherriminic acid biosynthesis and connects pigmentation and antifungal activity of the yeast Metschnikowia pulcherrima.</title>
        <authorList>
            <person name="Gore-Lloyd D."/>
            <person name="Sumann I."/>
            <person name="Brachmann A.O."/>
            <person name="Schneeberger K."/>
            <person name="Ortiz-Merino R.A."/>
            <person name="Moreno-Beltran M."/>
            <person name="Schlaefli M."/>
            <person name="Kirner P."/>
            <person name="Santos Kron A."/>
            <person name="Wolfe K.H."/>
            <person name="Piel J."/>
            <person name="Ahrens C.H."/>
            <person name="Henk D."/>
            <person name="Freimoser F.M."/>
        </authorList>
    </citation>
    <scope>NUCLEOTIDE SEQUENCE [LARGE SCALE GENOMIC DNA]</scope>
    <source>
        <strain evidence="4">APC 1.2</strain>
    </source>
</reference>
<organism evidence="3 4">
    <name type="scientific">Metschnikowia aff. pulcherrima</name>
    <dbReference type="NCBI Taxonomy" id="2163413"/>
    <lineage>
        <taxon>Eukaryota</taxon>
        <taxon>Fungi</taxon>
        <taxon>Dikarya</taxon>
        <taxon>Ascomycota</taxon>
        <taxon>Saccharomycotina</taxon>
        <taxon>Pichiomycetes</taxon>
        <taxon>Metschnikowiaceae</taxon>
        <taxon>Metschnikowia</taxon>
    </lineage>
</organism>
<dbReference type="GO" id="GO:0061982">
    <property type="term" value="P:meiosis I cell cycle process"/>
    <property type="evidence" value="ECO:0007669"/>
    <property type="project" value="UniProtKB-ARBA"/>
</dbReference>
<evidence type="ECO:0000256" key="1">
    <source>
        <dbReference type="SAM" id="MobiDB-lite"/>
    </source>
</evidence>
<dbReference type="GO" id="GO:0003677">
    <property type="term" value="F:DNA binding"/>
    <property type="evidence" value="ECO:0007669"/>
    <property type="project" value="InterPro"/>
</dbReference>
<dbReference type="EMBL" id="CP034459">
    <property type="protein sequence ID" value="QBM89138.1"/>
    <property type="molecule type" value="Genomic_DNA"/>
</dbReference>
<dbReference type="Gene3D" id="3.40.50.10130">
    <property type="match status" value="1"/>
</dbReference>